<dbReference type="HOGENOM" id="CLU_2457269_0_0_1"/>
<sequence>MLNETYRIVTTSYVANGGDGFTFDSTVKKETEGVVDNEVVIEYVRKMSPIKEPEEGRVIMYDNPRPANSTAGLPIDANKTSPKPSAAKP</sequence>
<evidence type="ECO:0000256" key="1">
    <source>
        <dbReference type="SAM" id="MobiDB-lite"/>
    </source>
</evidence>
<evidence type="ECO:0000313" key="3">
    <source>
        <dbReference type="EnsemblMetazoa" id="ISCW024240-PA"/>
    </source>
</evidence>
<protein>
    <submittedName>
        <fullName evidence="2 3">5'-nucleotidase/apyrase, putative</fullName>
    </submittedName>
</protein>
<keyword evidence="4" id="KW-1185">Reference proteome</keyword>
<dbReference type="EMBL" id="ABJB011015895">
    <property type="status" value="NOT_ANNOTATED_CDS"/>
    <property type="molecule type" value="Genomic_DNA"/>
</dbReference>
<dbReference type="GO" id="GO:0016787">
    <property type="term" value="F:hydrolase activity"/>
    <property type="evidence" value="ECO:0007669"/>
    <property type="project" value="InterPro"/>
</dbReference>
<dbReference type="EnsemblMetazoa" id="ISCW024240-RA">
    <property type="protein sequence ID" value="ISCW024240-PA"/>
    <property type="gene ID" value="ISCW024240"/>
</dbReference>
<dbReference type="GO" id="GO:0009166">
    <property type="term" value="P:nucleotide catabolic process"/>
    <property type="evidence" value="ECO:0007669"/>
    <property type="project" value="InterPro"/>
</dbReference>
<dbReference type="Proteomes" id="UP000001555">
    <property type="component" value="Unassembled WGS sequence"/>
</dbReference>
<dbReference type="SUPFAM" id="SSF55816">
    <property type="entry name" value="5'-nucleotidase (syn. UDP-sugar hydrolase), C-terminal domain"/>
    <property type="match status" value="1"/>
</dbReference>
<reference evidence="2 4" key="1">
    <citation type="submission" date="2008-03" db="EMBL/GenBank/DDBJ databases">
        <title>Annotation of Ixodes scapularis.</title>
        <authorList>
            <consortium name="Ixodes scapularis Genome Project Consortium"/>
            <person name="Caler E."/>
            <person name="Hannick L.I."/>
            <person name="Bidwell S."/>
            <person name="Joardar V."/>
            <person name="Thiagarajan M."/>
            <person name="Amedeo P."/>
            <person name="Galinsky K.J."/>
            <person name="Schobel S."/>
            <person name="Inman J."/>
            <person name="Hostetler J."/>
            <person name="Miller J."/>
            <person name="Hammond M."/>
            <person name="Megy K."/>
            <person name="Lawson D."/>
            <person name="Kodira C."/>
            <person name="Sutton G."/>
            <person name="Meyer J."/>
            <person name="Hill C.A."/>
            <person name="Birren B."/>
            <person name="Nene V."/>
            <person name="Collins F."/>
            <person name="Alarcon-Chaidez F."/>
            <person name="Wikel S."/>
            <person name="Strausberg R."/>
        </authorList>
    </citation>
    <scope>NUCLEOTIDE SEQUENCE [LARGE SCALE GENOMIC DNA]</scope>
    <source>
        <strain evidence="4">Wikel</strain>
        <strain evidence="2">Wikel colony</strain>
    </source>
</reference>
<organism>
    <name type="scientific">Ixodes scapularis</name>
    <name type="common">Black-legged tick</name>
    <name type="synonym">Deer tick</name>
    <dbReference type="NCBI Taxonomy" id="6945"/>
    <lineage>
        <taxon>Eukaryota</taxon>
        <taxon>Metazoa</taxon>
        <taxon>Ecdysozoa</taxon>
        <taxon>Arthropoda</taxon>
        <taxon>Chelicerata</taxon>
        <taxon>Arachnida</taxon>
        <taxon>Acari</taxon>
        <taxon>Parasitiformes</taxon>
        <taxon>Ixodida</taxon>
        <taxon>Ixodoidea</taxon>
        <taxon>Ixodidae</taxon>
        <taxon>Ixodinae</taxon>
        <taxon>Ixodes</taxon>
    </lineage>
</organism>
<proteinExistence type="predicted"/>
<dbReference type="InParanoid" id="B7PGZ8"/>
<evidence type="ECO:0000313" key="4">
    <source>
        <dbReference type="Proteomes" id="UP000001555"/>
    </source>
</evidence>
<dbReference type="OrthoDB" id="7722975at2759"/>
<reference evidence="3" key="2">
    <citation type="submission" date="2020-05" db="UniProtKB">
        <authorList>
            <consortium name="EnsemblMetazoa"/>
        </authorList>
    </citation>
    <scope>IDENTIFICATION</scope>
    <source>
        <strain evidence="3">wikel</strain>
    </source>
</reference>
<dbReference type="InterPro" id="IPR036907">
    <property type="entry name" value="5'-Nucleotdase_C_sf"/>
</dbReference>
<evidence type="ECO:0000313" key="2">
    <source>
        <dbReference type="EMBL" id="EEC05870.1"/>
    </source>
</evidence>
<dbReference type="VEuPathDB" id="VectorBase:ISCI024240"/>
<dbReference type="PaxDb" id="6945-B7PGZ8"/>
<feature type="region of interest" description="Disordered" evidence="1">
    <location>
        <begin position="62"/>
        <end position="89"/>
    </location>
</feature>
<dbReference type="EMBL" id="DS710095">
    <property type="protein sequence ID" value="EEC05870.1"/>
    <property type="molecule type" value="Genomic_DNA"/>
</dbReference>
<gene>
    <name evidence="2" type="ORF">IscW_ISCW024240</name>
</gene>
<dbReference type="AlphaFoldDB" id="B7PGZ8"/>
<name>B7PGZ8_IXOSC</name>
<dbReference type="Gene3D" id="3.90.780.10">
    <property type="entry name" value="5'-Nucleotidase, C-terminal domain"/>
    <property type="match status" value="1"/>
</dbReference>
<accession>B7PGZ8</accession>
<dbReference type="VEuPathDB" id="VectorBase:ISCW024240"/>
<dbReference type="VEuPathDB" id="VectorBase:ISCP_012638"/>